<comment type="caution">
    <text evidence="2">The sequence shown here is derived from an EMBL/GenBank/DDBJ whole genome shotgun (WGS) entry which is preliminary data.</text>
</comment>
<feature type="compositionally biased region" description="Pro residues" evidence="1">
    <location>
        <begin position="19"/>
        <end position="31"/>
    </location>
</feature>
<evidence type="ECO:0000313" key="3">
    <source>
        <dbReference type="Proteomes" id="UP000481153"/>
    </source>
</evidence>
<dbReference type="EMBL" id="VJMJ01000266">
    <property type="protein sequence ID" value="KAF0724647.1"/>
    <property type="molecule type" value="Genomic_DNA"/>
</dbReference>
<gene>
    <name evidence="2" type="ORF">Ae201684_016713</name>
</gene>
<name>A0A6G0WE32_9STRA</name>
<feature type="region of interest" description="Disordered" evidence="1">
    <location>
        <begin position="1"/>
        <end position="31"/>
    </location>
</feature>
<keyword evidence="3" id="KW-1185">Reference proteome</keyword>
<dbReference type="VEuPathDB" id="FungiDB:AeMF1_009710"/>
<accession>A0A6G0WE32</accession>
<dbReference type="Pfam" id="PF16021">
    <property type="entry name" value="PDCD7"/>
    <property type="match status" value="1"/>
</dbReference>
<evidence type="ECO:0000256" key="1">
    <source>
        <dbReference type="SAM" id="MobiDB-lite"/>
    </source>
</evidence>
<proteinExistence type="predicted"/>
<dbReference type="InterPro" id="IPR031974">
    <property type="entry name" value="PDCD7"/>
</dbReference>
<dbReference type="AlphaFoldDB" id="A0A6G0WE32"/>
<protein>
    <submittedName>
        <fullName evidence="2">Uncharacterized protein</fullName>
    </submittedName>
</protein>
<evidence type="ECO:0000313" key="2">
    <source>
        <dbReference type="EMBL" id="KAF0724647.1"/>
    </source>
</evidence>
<sequence length="340" mass="38831">MANSPVPQNGQPWSRSQVPPRPLPPRPAPPLPYGMPPSPFLFNPYIPGVFQPPIDPDTAWLNEFASIHLAQTKHQEETSSLPTMREIRLTLFTALRRIRECRHLHEEMERFALMHQDTSVDPHVRTRSKLQFDRRNEILTRTWADLQEQYNDFFGDEAQLSRVKAMIRRIHRKKLYRRKAKKSTQAHRAVLHGLQAADSEAITTDSPEDIKVSTQSHHQHLQHLRSKLQLLIDLKAARGGANAQPIDKHVAEFIASHAPQPRREKSVDVPQVAQEKPTQANTLPLRDEDMTMDSLVAVRQAWDAFLTSKGGSRIPPHFVTPPQAPTSPWQQYVQEPNASI</sequence>
<feature type="compositionally biased region" description="Polar residues" evidence="1">
    <location>
        <begin position="1"/>
        <end position="13"/>
    </location>
</feature>
<dbReference type="Proteomes" id="UP000481153">
    <property type="component" value="Unassembled WGS sequence"/>
</dbReference>
<reference evidence="2 3" key="1">
    <citation type="submission" date="2019-07" db="EMBL/GenBank/DDBJ databases">
        <title>Genomics analysis of Aphanomyces spp. identifies a new class of oomycete effector associated with host adaptation.</title>
        <authorList>
            <person name="Gaulin E."/>
        </authorList>
    </citation>
    <scope>NUCLEOTIDE SEQUENCE [LARGE SCALE GENOMIC DNA]</scope>
    <source>
        <strain evidence="2 3">ATCC 201684</strain>
    </source>
</reference>
<feature type="region of interest" description="Disordered" evidence="1">
    <location>
        <begin position="256"/>
        <end position="281"/>
    </location>
</feature>
<organism evidence="2 3">
    <name type="scientific">Aphanomyces euteiches</name>
    <dbReference type="NCBI Taxonomy" id="100861"/>
    <lineage>
        <taxon>Eukaryota</taxon>
        <taxon>Sar</taxon>
        <taxon>Stramenopiles</taxon>
        <taxon>Oomycota</taxon>
        <taxon>Saprolegniomycetes</taxon>
        <taxon>Saprolegniales</taxon>
        <taxon>Verrucalvaceae</taxon>
        <taxon>Aphanomyces</taxon>
    </lineage>
</organism>